<organism evidence="2">
    <name type="scientific">Siphoviridae sp. ctzyE57</name>
    <dbReference type="NCBI Taxonomy" id="2827982"/>
    <lineage>
        <taxon>Viruses</taxon>
        <taxon>Duplodnaviria</taxon>
        <taxon>Heunggongvirae</taxon>
        <taxon>Uroviricota</taxon>
        <taxon>Caudoviricetes</taxon>
    </lineage>
</organism>
<evidence type="ECO:0000256" key="1">
    <source>
        <dbReference type="SAM" id="Phobius"/>
    </source>
</evidence>
<keyword evidence="1" id="KW-1133">Transmembrane helix</keyword>
<dbReference type="EMBL" id="BK032592">
    <property type="protein sequence ID" value="DAF50081.1"/>
    <property type="molecule type" value="Genomic_DNA"/>
</dbReference>
<feature type="transmembrane region" description="Helical" evidence="1">
    <location>
        <begin position="6"/>
        <end position="24"/>
    </location>
</feature>
<keyword evidence="1" id="KW-0812">Transmembrane</keyword>
<evidence type="ECO:0000313" key="2">
    <source>
        <dbReference type="EMBL" id="DAF50081.1"/>
    </source>
</evidence>
<protein>
    <submittedName>
        <fullName evidence="2">Uncharacterized protein</fullName>
    </submittedName>
</protein>
<name>A0A8S5SGD0_9CAUD</name>
<reference evidence="2" key="1">
    <citation type="journal article" date="2021" name="Proc. Natl. Acad. Sci. U.S.A.">
        <title>A Catalog of Tens of Thousands of Viruses from Human Metagenomes Reveals Hidden Associations with Chronic Diseases.</title>
        <authorList>
            <person name="Tisza M.J."/>
            <person name="Buck C.B."/>
        </authorList>
    </citation>
    <scope>NUCLEOTIDE SEQUENCE</scope>
    <source>
        <strain evidence="2">CtzyE57</strain>
    </source>
</reference>
<proteinExistence type="predicted"/>
<sequence length="143" mass="14845">MQLHSAAYTVEMAVIILLYLNAVLNHVAAKTKATIAIQKKDAVAAAVVTEPMAATVGLTIQVARYHIAVWLAEAAAVGKAATVAALYLVDVTVAEAAAMGQQKLLVMAYPTTTQLMRMEVKATALAAVEAITRAALARPASAS</sequence>
<accession>A0A8S5SGD0</accession>
<keyword evidence="1" id="KW-0472">Membrane</keyword>